<dbReference type="InterPro" id="IPR011856">
    <property type="entry name" value="tRNA_endonuc-like_dom_sf"/>
</dbReference>
<dbReference type="Gene3D" id="3.40.1350.10">
    <property type="match status" value="1"/>
</dbReference>
<keyword evidence="2" id="KW-1185">Reference proteome</keyword>
<name>A0A7C9PEI1_9BURK</name>
<sequence length="122" mass="13479">MRDVEHAMQAAFVRWTSVCRIPEIELSHAVPNGGQRSKATAGRLKAEGVKPGVPDWQWPVARGGYIGLAIEFKSPGEGPTKEQRDRINALQMAGWLAVLCWDWEAASRVVKGYAGMIKLEFS</sequence>
<dbReference type="GO" id="GO:0003676">
    <property type="term" value="F:nucleic acid binding"/>
    <property type="evidence" value="ECO:0007669"/>
    <property type="project" value="InterPro"/>
</dbReference>
<organism evidence="1 2">
    <name type="scientific">Ideonella livida</name>
    <dbReference type="NCBI Taxonomy" id="2707176"/>
    <lineage>
        <taxon>Bacteria</taxon>
        <taxon>Pseudomonadati</taxon>
        <taxon>Pseudomonadota</taxon>
        <taxon>Betaproteobacteria</taxon>
        <taxon>Burkholderiales</taxon>
        <taxon>Sphaerotilaceae</taxon>
        <taxon>Ideonella</taxon>
    </lineage>
</organism>
<dbReference type="RefSeq" id="WP_163455607.1">
    <property type="nucleotide sequence ID" value="NZ_JAAGOH010000001.1"/>
</dbReference>
<reference evidence="1 2" key="1">
    <citation type="submission" date="2020-02" db="EMBL/GenBank/DDBJ databases">
        <title>Ideonella bacterium strain TBM-1.</title>
        <authorList>
            <person name="Chen W.-M."/>
        </authorList>
    </citation>
    <scope>NUCLEOTIDE SEQUENCE [LARGE SCALE GENOMIC DNA]</scope>
    <source>
        <strain evidence="1 2">TBM-1</strain>
    </source>
</reference>
<accession>A0A7C9PEI1</accession>
<dbReference type="EMBL" id="JAAGOH010000001">
    <property type="protein sequence ID" value="NDY89755.1"/>
    <property type="molecule type" value="Genomic_DNA"/>
</dbReference>
<evidence type="ECO:0000313" key="2">
    <source>
        <dbReference type="Proteomes" id="UP000484255"/>
    </source>
</evidence>
<proteinExistence type="predicted"/>
<evidence type="ECO:0000313" key="1">
    <source>
        <dbReference type="EMBL" id="NDY89755.1"/>
    </source>
</evidence>
<protein>
    <submittedName>
        <fullName evidence="1">VRR-NUC domain-containing protein</fullName>
    </submittedName>
</protein>
<dbReference type="Proteomes" id="UP000484255">
    <property type="component" value="Unassembled WGS sequence"/>
</dbReference>
<gene>
    <name evidence="1" type="ORF">G3A44_00945</name>
</gene>
<dbReference type="AlphaFoldDB" id="A0A7C9PEI1"/>
<comment type="caution">
    <text evidence="1">The sequence shown here is derived from an EMBL/GenBank/DDBJ whole genome shotgun (WGS) entry which is preliminary data.</text>
</comment>